<sequence length="43" mass="4799">MKSLHLALNTKVLDNQRGNIISFNNTQLNTAEITNDSGQKRSI</sequence>
<reference evidence="1 2" key="1">
    <citation type="submission" date="2013-12" db="EMBL/GenBank/DDBJ databases">
        <title>Annotation of the Bibersteinia trehalosi USDA-ARS-USMARC-190 complete genome.</title>
        <authorList>
            <person name="Harhay G.P."/>
            <person name="McVey S."/>
            <person name="Clawson M.L."/>
            <person name="Bono J."/>
            <person name="Heaton M.P."/>
            <person name="Chitko-Mckown C.G."/>
            <person name="Harhay D.M."/>
            <person name="Smith T.P.L."/>
        </authorList>
    </citation>
    <scope>NUCLEOTIDE SEQUENCE [LARGE SCALE GENOMIC DNA]</scope>
    <source>
        <strain evidence="1 2">USDA-ARS-USMARC-190</strain>
    </source>
</reference>
<protein>
    <submittedName>
        <fullName evidence="1">Uncharacterized protein</fullName>
    </submittedName>
</protein>
<name>W0R978_BIBTR</name>
<dbReference type="Proteomes" id="UP000019086">
    <property type="component" value="Chromosome"/>
</dbReference>
<dbReference type="KEGG" id="btra:F544_17790"/>
<dbReference type="AlphaFoldDB" id="W0R978"/>
<dbReference type="EMBL" id="CP006956">
    <property type="protein sequence ID" value="AHG87007.1"/>
    <property type="molecule type" value="Genomic_DNA"/>
</dbReference>
<accession>W0R978</accession>
<evidence type="ECO:0000313" key="2">
    <source>
        <dbReference type="Proteomes" id="UP000019086"/>
    </source>
</evidence>
<proteinExistence type="predicted"/>
<organism evidence="1 2">
    <name type="scientific">Bibersteinia trehalosi USDA-ARS-USMARC-190</name>
    <dbReference type="NCBI Taxonomy" id="1263832"/>
    <lineage>
        <taxon>Bacteria</taxon>
        <taxon>Pseudomonadati</taxon>
        <taxon>Pseudomonadota</taxon>
        <taxon>Gammaproteobacteria</taxon>
        <taxon>Pasteurellales</taxon>
        <taxon>Pasteurellaceae</taxon>
        <taxon>Bibersteinia</taxon>
    </lineage>
</organism>
<evidence type="ECO:0000313" key="1">
    <source>
        <dbReference type="EMBL" id="AHG87007.1"/>
    </source>
</evidence>
<gene>
    <name evidence="1" type="ORF">F544_17790</name>
</gene>
<dbReference type="HOGENOM" id="CLU_3230227_0_0_6"/>